<reference evidence="1" key="1">
    <citation type="submission" date="2020-12" db="EMBL/GenBank/DDBJ databases">
        <title>Antrihabitans popcorni sp. nov. and Antrihabitans auranticaus sp. nov., isolated from a larva cave.</title>
        <authorList>
            <person name="Lee S.D."/>
            <person name="Kim I.S."/>
        </authorList>
    </citation>
    <scope>NUCLEOTIDE SEQUENCE</scope>
    <source>
        <strain evidence="1">YC3-6</strain>
    </source>
</reference>
<dbReference type="AlphaFoldDB" id="A0A934U208"/>
<gene>
    <name evidence="1" type="ORF">JGU71_06770</name>
</gene>
<keyword evidence="2" id="KW-1185">Reference proteome</keyword>
<dbReference type="RefSeq" id="WP_199703252.1">
    <property type="nucleotide sequence ID" value="NZ_JAEMNV010000002.1"/>
</dbReference>
<dbReference type="SUPFAM" id="SSF140453">
    <property type="entry name" value="EsxAB dimer-like"/>
    <property type="match status" value="1"/>
</dbReference>
<evidence type="ECO:0000313" key="1">
    <source>
        <dbReference type="EMBL" id="MBJ8338581.1"/>
    </source>
</evidence>
<dbReference type="Gene3D" id="1.10.287.1060">
    <property type="entry name" value="ESAT-6-like"/>
    <property type="match status" value="1"/>
</dbReference>
<proteinExistence type="predicted"/>
<dbReference type="InterPro" id="IPR036689">
    <property type="entry name" value="ESAT-6-like_sf"/>
</dbReference>
<comment type="caution">
    <text evidence="1">The sequence shown here is derived from an EMBL/GenBank/DDBJ whole genome shotgun (WGS) entry which is preliminary data.</text>
</comment>
<sequence>MEFSYNKASIEALVADLAGFRTTLTSQADEVGAAAKGKIASGFDTPEGLTAFLQVQQKWDTEFSDTLVILNKLTTAAGDALTNVLGADQNVRKAFGV</sequence>
<accession>A0A934U208</accession>
<dbReference type="Proteomes" id="UP000655868">
    <property type="component" value="Unassembled WGS sequence"/>
</dbReference>
<dbReference type="EMBL" id="JAEMNV010000002">
    <property type="protein sequence ID" value="MBJ8338581.1"/>
    <property type="molecule type" value="Genomic_DNA"/>
</dbReference>
<evidence type="ECO:0000313" key="2">
    <source>
        <dbReference type="Proteomes" id="UP000655868"/>
    </source>
</evidence>
<name>A0A934U208_9NOCA</name>
<organism evidence="1 2">
    <name type="scientific">Antrihabitans stalagmiti</name>
    <dbReference type="NCBI Taxonomy" id="2799499"/>
    <lineage>
        <taxon>Bacteria</taxon>
        <taxon>Bacillati</taxon>
        <taxon>Actinomycetota</taxon>
        <taxon>Actinomycetes</taxon>
        <taxon>Mycobacteriales</taxon>
        <taxon>Nocardiaceae</taxon>
        <taxon>Antrihabitans</taxon>
    </lineage>
</organism>
<evidence type="ECO:0008006" key="3">
    <source>
        <dbReference type="Google" id="ProtNLM"/>
    </source>
</evidence>
<protein>
    <recommendedName>
        <fullName evidence="3">WXG100 family type VII secretion target</fullName>
    </recommendedName>
</protein>